<evidence type="ECO:0000313" key="4">
    <source>
        <dbReference type="Proteomes" id="UP000644441"/>
    </source>
</evidence>
<dbReference type="Proteomes" id="UP000644441">
    <property type="component" value="Unassembled WGS sequence"/>
</dbReference>
<accession>A0ABS0AIF1</accession>
<proteinExistence type="predicted"/>
<sequence length="174" mass="18898">MVLSCSVMAGGAFAAGPYIGANYNQIQYDNDDVDEDTLKVDGVTLRAGFEFNDFIALEARGGTGIDGDSKNAPLGTFEYDMDHMYGGYLKLSAPLSDSIHPYVIGGYSKMKADVKYTVAGVSTDESERFEDESYGAGLDFNITDTLGANLEYMRYYDQDEEEISGVSVGLRSAF</sequence>
<dbReference type="InterPro" id="IPR011250">
    <property type="entry name" value="OMP/PagP_B-barrel"/>
</dbReference>
<dbReference type="Gene3D" id="2.40.160.20">
    <property type="match status" value="1"/>
</dbReference>
<protein>
    <recommendedName>
        <fullName evidence="2">Outer membrane protein beta-barrel domain-containing protein</fullName>
    </recommendedName>
</protein>
<gene>
    <name evidence="3" type="ORF">ISO4_02311</name>
</gene>
<evidence type="ECO:0000256" key="1">
    <source>
        <dbReference type="ARBA" id="ARBA00022729"/>
    </source>
</evidence>
<comment type="caution">
    <text evidence="3">The sequence shown here is derived from an EMBL/GenBank/DDBJ whole genome shotgun (WGS) entry which is preliminary data.</text>
</comment>
<reference evidence="3 4" key="1">
    <citation type="submission" date="2012-09" db="EMBL/GenBank/DDBJ databases">
        <title>Genome Sequence of alkane-degrading Bacterium Alcanivorax venustensis ISO4.</title>
        <authorList>
            <person name="Lai Q."/>
            <person name="Shao Z."/>
        </authorList>
    </citation>
    <scope>NUCLEOTIDE SEQUENCE [LARGE SCALE GENOMIC DNA]</scope>
    <source>
        <strain evidence="3 4">ISO4</strain>
    </source>
</reference>
<evidence type="ECO:0000313" key="3">
    <source>
        <dbReference type="EMBL" id="MBF5053709.1"/>
    </source>
</evidence>
<organism evidence="3 4">
    <name type="scientific">Alloalcanivorax venustensis ISO4</name>
    <dbReference type="NCBI Taxonomy" id="1177184"/>
    <lineage>
        <taxon>Bacteria</taxon>
        <taxon>Pseudomonadati</taxon>
        <taxon>Pseudomonadota</taxon>
        <taxon>Gammaproteobacteria</taxon>
        <taxon>Oceanospirillales</taxon>
        <taxon>Alcanivoracaceae</taxon>
        <taxon>Alloalcanivorax</taxon>
    </lineage>
</organism>
<name>A0ABS0AIF1_9GAMM</name>
<evidence type="ECO:0000259" key="2">
    <source>
        <dbReference type="Pfam" id="PF13505"/>
    </source>
</evidence>
<dbReference type="EMBL" id="ARXR01000020">
    <property type="protein sequence ID" value="MBF5053709.1"/>
    <property type="molecule type" value="Genomic_DNA"/>
</dbReference>
<keyword evidence="4" id="KW-1185">Reference proteome</keyword>
<feature type="domain" description="Outer membrane protein beta-barrel" evidence="2">
    <location>
        <begin position="3"/>
        <end position="165"/>
    </location>
</feature>
<dbReference type="Pfam" id="PF13505">
    <property type="entry name" value="OMP_b-brl"/>
    <property type="match status" value="1"/>
</dbReference>
<dbReference type="InterPro" id="IPR027385">
    <property type="entry name" value="Beta-barrel_OMP"/>
</dbReference>
<dbReference type="SUPFAM" id="SSF56925">
    <property type="entry name" value="OMPA-like"/>
    <property type="match status" value="1"/>
</dbReference>
<keyword evidence="1" id="KW-0732">Signal</keyword>